<dbReference type="RefSeq" id="WP_187467950.1">
    <property type="nucleotide sequence ID" value="NZ_JACSIT010000142.1"/>
</dbReference>
<dbReference type="PANTHER" id="PTHR32305:SF15">
    <property type="entry name" value="PROTEIN RHSA-RELATED"/>
    <property type="match status" value="1"/>
</dbReference>
<keyword evidence="2" id="KW-1185">Reference proteome</keyword>
<name>A0A923TEH6_9BACT</name>
<dbReference type="Gene3D" id="2.180.10.10">
    <property type="entry name" value="RHS repeat-associated core"/>
    <property type="match status" value="1"/>
</dbReference>
<dbReference type="PANTHER" id="PTHR32305">
    <property type="match status" value="1"/>
</dbReference>
<dbReference type="NCBIfam" id="TIGR03696">
    <property type="entry name" value="Rhs_assc_core"/>
    <property type="match status" value="1"/>
</dbReference>
<reference evidence="1" key="1">
    <citation type="submission" date="2020-08" db="EMBL/GenBank/DDBJ databases">
        <title>Lewinella bacteria from marine environments.</title>
        <authorList>
            <person name="Zhong Y."/>
        </authorList>
    </citation>
    <scope>NUCLEOTIDE SEQUENCE</scope>
    <source>
        <strain evidence="1">KCTC 42187</strain>
    </source>
</reference>
<dbReference type="InterPro" id="IPR022385">
    <property type="entry name" value="Rhs_assc_core"/>
</dbReference>
<proteinExistence type="predicted"/>
<evidence type="ECO:0000313" key="1">
    <source>
        <dbReference type="EMBL" id="MBC6995922.1"/>
    </source>
</evidence>
<sequence>MREANFQVQPGATFTADIVPCAGGAAWQYEYFLQDHLGNNRVLFADENGNNLIEAAEVLQENHYYPFGMEMRGGWLAEPGVEQRYGYNGIERNEELGLDLAVFRSYDPAVGRWLQVDPKAEAFMWASPYNGMVNNPISNIDPLGDTTRIYNMNGELVRTINDSHANEDHFLTSGALSILDAARLSSAGENLVGSAFRALSSFFIGANTRAGLSEIAALSEAEGLERAFTFYLGEGSKELIVKDITGNRERTKSSFSFLEPGVFSPYPGAKLVGHSHPTAGVIGEGIDPSNIRRVHEPSGGGSGLVDYAPLLTGDRSRAHPQMILSRNGYSIYTSARETPKGSSHPFPMQILSHGGPVVNFKGVTVVR</sequence>
<gene>
    <name evidence="1" type="ORF">H9S92_17270</name>
</gene>
<organism evidence="1 2">
    <name type="scientific">Neolewinella lacunae</name>
    <dbReference type="NCBI Taxonomy" id="1517758"/>
    <lineage>
        <taxon>Bacteria</taxon>
        <taxon>Pseudomonadati</taxon>
        <taxon>Bacteroidota</taxon>
        <taxon>Saprospiria</taxon>
        <taxon>Saprospirales</taxon>
        <taxon>Lewinellaceae</taxon>
        <taxon>Neolewinella</taxon>
    </lineage>
</organism>
<accession>A0A923TEH6</accession>
<dbReference type="EMBL" id="JACSIT010000142">
    <property type="protein sequence ID" value="MBC6995922.1"/>
    <property type="molecule type" value="Genomic_DNA"/>
</dbReference>
<dbReference type="InterPro" id="IPR050708">
    <property type="entry name" value="T6SS_VgrG/RHS"/>
</dbReference>
<protein>
    <submittedName>
        <fullName evidence="1">RHS repeat-associated core domain-containing protein</fullName>
    </submittedName>
</protein>
<dbReference type="Proteomes" id="UP000650081">
    <property type="component" value="Unassembled WGS sequence"/>
</dbReference>
<comment type="caution">
    <text evidence="1">The sequence shown here is derived from an EMBL/GenBank/DDBJ whole genome shotgun (WGS) entry which is preliminary data.</text>
</comment>
<evidence type="ECO:0000313" key="2">
    <source>
        <dbReference type="Proteomes" id="UP000650081"/>
    </source>
</evidence>
<dbReference type="AlphaFoldDB" id="A0A923TEH6"/>